<reference evidence="1 2" key="1">
    <citation type="submission" date="2019-05" db="EMBL/GenBank/DDBJ databases">
        <title>Another draft genome of Portunus trituberculatus and its Hox gene families provides insights of decapod evolution.</title>
        <authorList>
            <person name="Jeong J.-H."/>
            <person name="Song I."/>
            <person name="Kim S."/>
            <person name="Choi T."/>
            <person name="Kim D."/>
            <person name="Ryu S."/>
            <person name="Kim W."/>
        </authorList>
    </citation>
    <scope>NUCLEOTIDE SEQUENCE [LARGE SCALE GENOMIC DNA]</scope>
    <source>
        <tissue evidence="1">Muscle</tissue>
    </source>
</reference>
<evidence type="ECO:0000313" key="1">
    <source>
        <dbReference type="EMBL" id="MPC40484.1"/>
    </source>
</evidence>
<accession>A0A5B7F7F9</accession>
<protein>
    <submittedName>
        <fullName evidence="1">Uncharacterized protein</fullName>
    </submittedName>
</protein>
<proteinExistence type="predicted"/>
<name>A0A5B7F7F9_PORTR</name>
<dbReference type="EMBL" id="VSRR010004708">
    <property type="protein sequence ID" value="MPC40484.1"/>
    <property type="molecule type" value="Genomic_DNA"/>
</dbReference>
<organism evidence="1 2">
    <name type="scientific">Portunus trituberculatus</name>
    <name type="common">Swimming crab</name>
    <name type="synonym">Neptunus trituberculatus</name>
    <dbReference type="NCBI Taxonomy" id="210409"/>
    <lineage>
        <taxon>Eukaryota</taxon>
        <taxon>Metazoa</taxon>
        <taxon>Ecdysozoa</taxon>
        <taxon>Arthropoda</taxon>
        <taxon>Crustacea</taxon>
        <taxon>Multicrustacea</taxon>
        <taxon>Malacostraca</taxon>
        <taxon>Eumalacostraca</taxon>
        <taxon>Eucarida</taxon>
        <taxon>Decapoda</taxon>
        <taxon>Pleocyemata</taxon>
        <taxon>Brachyura</taxon>
        <taxon>Eubrachyura</taxon>
        <taxon>Portunoidea</taxon>
        <taxon>Portunidae</taxon>
        <taxon>Portuninae</taxon>
        <taxon>Portunus</taxon>
    </lineage>
</organism>
<dbReference type="Proteomes" id="UP000324222">
    <property type="component" value="Unassembled WGS sequence"/>
</dbReference>
<sequence>MCFSQRVSTEARWNDGAARPLASWWWSPELHTRQSRPLATLLRHHPKDDRREEAVSSFGRVFTPSETDATIKTVKRKLPIIFVRGRAMLFFISRNSKA</sequence>
<gene>
    <name evidence="1" type="ORF">E2C01_034044</name>
</gene>
<comment type="caution">
    <text evidence="1">The sequence shown here is derived from an EMBL/GenBank/DDBJ whole genome shotgun (WGS) entry which is preliminary data.</text>
</comment>
<keyword evidence="2" id="KW-1185">Reference proteome</keyword>
<dbReference type="AlphaFoldDB" id="A0A5B7F7F9"/>
<evidence type="ECO:0000313" key="2">
    <source>
        <dbReference type="Proteomes" id="UP000324222"/>
    </source>
</evidence>